<feature type="region of interest" description="Disordered" evidence="1">
    <location>
        <begin position="119"/>
        <end position="143"/>
    </location>
</feature>
<reference evidence="2" key="1">
    <citation type="submission" date="2020-01" db="EMBL/GenBank/DDBJ databases">
        <authorList>
            <person name="Mishra B."/>
        </authorList>
    </citation>
    <scope>NUCLEOTIDE SEQUENCE [LARGE SCALE GENOMIC DNA]</scope>
</reference>
<name>A0A6D2ICX0_9BRAS</name>
<dbReference type="Proteomes" id="UP000467841">
    <property type="component" value="Unassembled WGS sequence"/>
</dbReference>
<dbReference type="OrthoDB" id="1100482at2759"/>
<sequence>MGDHCMVISGEWKCSPEGKWDFVIDKQRMSRVVSFQDGMTIDELKRNVFGEFFADGGCGMVVDLSYWPPNTNELATGITTPPVMVTSSPSISYFCKHYSVKRSMNLFATFGKRPTSTPLADVGVPSDSFTTPKPTMKRSRFSDDASVDGRFGLGIENSGDYGSSAGSRKPQPDFDDELIAKHMERVENALGRGSHTNEDLYSMNTTSNMNVQANVDEMARVQSGKRHMFAHLDTGSDKSVHGTVDEMARAQSRKCHMFDHQDTASDKSVHGTVDEPISDASGKGFTFDDLNTDTEQSVHESMADLMSELSGKGYNSDDLNTDEEDNGQ</sequence>
<evidence type="ECO:0000256" key="1">
    <source>
        <dbReference type="SAM" id="MobiDB-lite"/>
    </source>
</evidence>
<organism evidence="2 3">
    <name type="scientific">Microthlaspi erraticum</name>
    <dbReference type="NCBI Taxonomy" id="1685480"/>
    <lineage>
        <taxon>Eukaryota</taxon>
        <taxon>Viridiplantae</taxon>
        <taxon>Streptophyta</taxon>
        <taxon>Embryophyta</taxon>
        <taxon>Tracheophyta</taxon>
        <taxon>Spermatophyta</taxon>
        <taxon>Magnoliopsida</taxon>
        <taxon>eudicotyledons</taxon>
        <taxon>Gunneridae</taxon>
        <taxon>Pentapetalae</taxon>
        <taxon>rosids</taxon>
        <taxon>malvids</taxon>
        <taxon>Brassicales</taxon>
        <taxon>Brassicaceae</taxon>
        <taxon>Coluteocarpeae</taxon>
        <taxon>Microthlaspi</taxon>
    </lineage>
</organism>
<protein>
    <submittedName>
        <fullName evidence="2">Uncharacterized protein</fullName>
    </submittedName>
</protein>
<feature type="compositionally biased region" description="Acidic residues" evidence="1">
    <location>
        <begin position="319"/>
        <end position="328"/>
    </location>
</feature>
<evidence type="ECO:0000313" key="2">
    <source>
        <dbReference type="EMBL" id="CAA7022924.1"/>
    </source>
</evidence>
<evidence type="ECO:0000313" key="3">
    <source>
        <dbReference type="Proteomes" id="UP000467841"/>
    </source>
</evidence>
<gene>
    <name evidence="2" type="ORF">MERR_LOCUS10159</name>
</gene>
<dbReference type="EMBL" id="CACVBM020000754">
    <property type="protein sequence ID" value="CAA7022924.1"/>
    <property type="molecule type" value="Genomic_DNA"/>
</dbReference>
<dbReference type="AlphaFoldDB" id="A0A6D2ICX0"/>
<feature type="region of interest" description="Disordered" evidence="1">
    <location>
        <begin position="306"/>
        <end position="328"/>
    </location>
</feature>
<comment type="caution">
    <text evidence="2">The sequence shown here is derived from an EMBL/GenBank/DDBJ whole genome shotgun (WGS) entry which is preliminary data.</text>
</comment>
<keyword evidence="3" id="KW-1185">Reference proteome</keyword>
<proteinExistence type="predicted"/>
<accession>A0A6D2ICX0</accession>